<comment type="caution">
    <text evidence="1">The sequence shown here is derived from an EMBL/GenBank/DDBJ whole genome shotgun (WGS) entry which is preliminary data.</text>
</comment>
<organism evidence="1 2">
    <name type="scientific">Bartonella tribocorum</name>
    <dbReference type="NCBI Taxonomy" id="85701"/>
    <lineage>
        <taxon>Bacteria</taxon>
        <taxon>Pseudomonadati</taxon>
        <taxon>Pseudomonadota</taxon>
        <taxon>Alphaproteobacteria</taxon>
        <taxon>Hyphomicrobiales</taxon>
        <taxon>Bartonellaceae</taxon>
        <taxon>Bartonella</taxon>
    </lineage>
</organism>
<dbReference type="Proteomes" id="UP000229839">
    <property type="component" value="Unassembled WGS sequence"/>
</dbReference>
<dbReference type="AlphaFoldDB" id="A0A2M6UUK0"/>
<dbReference type="EMBL" id="NJGE01000003">
    <property type="protein sequence ID" value="PIT69774.1"/>
    <property type="molecule type" value="Genomic_DNA"/>
</dbReference>
<name>A0A2M6UUK0_9HYPH</name>
<sequence>MKIIKQINNYLYNETFFSKDFYQRFSFFRNENLSYFGKKAVYLFLIEEKSIKAKKRPKHDLFSRFY</sequence>
<gene>
    <name evidence="1" type="ORF">CER18_01780</name>
</gene>
<evidence type="ECO:0000313" key="2">
    <source>
        <dbReference type="Proteomes" id="UP000229839"/>
    </source>
</evidence>
<evidence type="ECO:0000313" key="1">
    <source>
        <dbReference type="EMBL" id="PIT69774.1"/>
    </source>
</evidence>
<protein>
    <submittedName>
        <fullName evidence="1">Uncharacterized protein</fullName>
    </submittedName>
</protein>
<accession>A0A2M6UUK0</accession>
<reference evidence="1 2" key="1">
    <citation type="submission" date="2017-06" db="EMBL/GenBank/DDBJ databases">
        <title>Draft genome of Bartonella tribocorum strain L103, isolated from a rodent in Laos.</title>
        <authorList>
            <person name="Hadjadj L."/>
            <person name="Jiyipong T."/>
            <person name="Morand S."/>
            <person name="Diene S.M."/>
            <person name="Rolain J.-M."/>
        </authorList>
    </citation>
    <scope>NUCLEOTIDE SEQUENCE [LARGE SCALE GENOMIC DNA]</scope>
    <source>
        <strain evidence="1 2">L103</strain>
    </source>
</reference>
<proteinExistence type="predicted"/>